<gene>
    <name evidence="1" type="ORF">niasHS_015704</name>
</gene>
<proteinExistence type="predicted"/>
<sequence>MFVLVLCTTCDAVNELDEQVQQAHAFEEPQEQISELDKLHNQLEQVEQKNHWPNSDYEKEVSLFCWPFHFHFPRFIFPNGSVNVFLCLCSLKIVSHPSSFIHNLFIRPSMITFFCPFLLPME</sequence>
<dbReference type="AlphaFoldDB" id="A0ABD2HNW4"/>
<dbReference type="EMBL" id="JBICCN010000434">
    <property type="protein sequence ID" value="KAL3068989.1"/>
    <property type="molecule type" value="Genomic_DNA"/>
</dbReference>
<reference evidence="1 2" key="1">
    <citation type="submission" date="2024-10" db="EMBL/GenBank/DDBJ databases">
        <authorList>
            <person name="Kim D."/>
        </authorList>
    </citation>
    <scope>NUCLEOTIDE SEQUENCE [LARGE SCALE GENOMIC DNA]</scope>
    <source>
        <strain evidence="1">Taebaek</strain>
    </source>
</reference>
<evidence type="ECO:0000313" key="1">
    <source>
        <dbReference type="EMBL" id="KAL3068989.1"/>
    </source>
</evidence>
<protein>
    <submittedName>
        <fullName evidence="1">Uncharacterized protein</fullName>
    </submittedName>
</protein>
<keyword evidence="2" id="KW-1185">Reference proteome</keyword>
<comment type="caution">
    <text evidence="1">The sequence shown here is derived from an EMBL/GenBank/DDBJ whole genome shotgun (WGS) entry which is preliminary data.</text>
</comment>
<dbReference type="Proteomes" id="UP001620645">
    <property type="component" value="Unassembled WGS sequence"/>
</dbReference>
<organism evidence="1 2">
    <name type="scientific">Heterodera schachtii</name>
    <name type="common">Sugarbeet cyst nematode worm</name>
    <name type="synonym">Tylenchus schachtii</name>
    <dbReference type="NCBI Taxonomy" id="97005"/>
    <lineage>
        <taxon>Eukaryota</taxon>
        <taxon>Metazoa</taxon>
        <taxon>Ecdysozoa</taxon>
        <taxon>Nematoda</taxon>
        <taxon>Chromadorea</taxon>
        <taxon>Rhabditida</taxon>
        <taxon>Tylenchina</taxon>
        <taxon>Tylenchomorpha</taxon>
        <taxon>Tylenchoidea</taxon>
        <taxon>Heteroderidae</taxon>
        <taxon>Heteroderinae</taxon>
        <taxon>Heterodera</taxon>
    </lineage>
</organism>
<evidence type="ECO:0000313" key="2">
    <source>
        <dbReference type="Proteomes" id="UP001620645"/>
    </source>
</evidence>
<name>A0ABD2HNW4_HETSC</name>
<accession>A0ABD2HNW4</accession>